<dbReference type="Proteomes" id="UP001075354">
    <property type="component" value="Chromosome 5"/>
</dbReference>
<proteinExistence type="predicted"/>
<name>A0AAV7XUT5_9NEOP</name>
<dbReference type="AlphaFoldDB" id="A0AAV7XUT5"/>
<keyword evidence="1" id="KW-0175">Coiled coil</keyword>
<dbReference type="GO" id="GO:0007099">
    <property type="term" value="P:centriole replication"/>
    <property type="evidence" value="ECO:0007669"/>
    <property type="project" value="TreeGrafter"/>
</dbReference>
<organism evidence="3 4">
    <name type="scientific">Megalurothrips usitatus</name>
    <name type="common">bean blossom thrips</name>
    <dbReference type="NCBI Taxonomy" id="439358"/>
    <lineage>
        <taxon>Eukaryota</taxon>
        <taxon>Metazoa</taxon>
        <taxon>Ecdysozoa</taxon>
        <taxon>Arthropoda</taxon>
        <taxon>Hexapoda</taxon>
        <taxon>Insecta</taxon>
        <taxon>Pterygota</taxon>
        <taxon>Neoptera</taxon>
        <taxon>Paraneoptera</taxon>
        <taxon>Thysanoptera</taxon>
        <taxon>Terebrantia</taxon>
        <taxon>Thripoidea</taxon>
        <taxon>Thripidae</taxon>
        <taxon>Megalurothrips</taxon>
    </lineage>
</organism>
<dbReference type="EMBL" id="JAPTSV010000005">
    <property type="protein sequence ID" value="KAJ1527520.1"/>
    <property type="molecule type" value="Genomic_DNA"/>
</dbReference>
<sequence length="776" mass="89921">MDPGVSLFSGEPEPLHLNDSQTQREEEEEALEDQRRRDQELKNLLTDAFDDLMDEEDEDDQSTVSSVQQNGFGGHSHSNTGSIGSNHQSSPQYYPYNNHAQSHPSTSPVQLENVSYQSPGHSQPAYENHEDQFDINQIMSRFRSASGTYNDKSSPNGYANSNEIPNMKNMASHQQEADHFGYLSSIPHADYSTNGHMYNVDERPFNGSHPNEDIYRQTDLNSQDQLMVLYTTRMQEVSQLTKELTTLRYERDTEVEQLKRKILLIEAEKQGAFLSHKEAQKLLSEYQAQISQLRQDVEDLRLKNITLEKNNEEISRELEIAKASAVDLTQKVSMLEKNGKGLHSEKHVESFLKNVQQQHDTQIRELQSQIESLTHKFSQKDHECCVLEHKLREVQRSQEAMITEKAKVVNELHKQLEEAQHRVREYSNSIDSQDILRLKIELDQMKTEKKTLESKLSDATNKMESMEKDLRQYEAVSKMGLLHNGDSSFETDSITHLGISRRHSLGGRTEKSMISSKDSPRRSSKTLQEQSDLNIQLRDELHRALQGQKSKREEIRRLQAELAVRDQKIKSMKEHEKVYFAESEKFKKNLTTVLERLKRQEEEAKALQGKSDEANLLQIQIHTCKKEKEKADKDLRDIKAKLEHLKSENVNLQEQLADMELQLDQAKVKQVDQSAAEFLAFHDESLARLRQESSRQLEAQVVDYRVRMEQAHKECEEVKRLYIEVCSAKRALLTELQEEQTKVKKMTSDLEDMKEAQQSLEELHKQERELNKRLRG</sequence>
<feature type="coiled-coil region" evidence="1">
    <location>
        <begin position="583"/>
        <end position="669"/>
    </location>
</feature>
<feature type="coiled-coil region" evidence="1">
    <location>
        <begin position="276"/>
        <end position="476"/>
    </location>
</feature>
<evidence type="ECO:0000313" key="4">
    <source>
        <dbReference type="Proteomes" id="UP001075354"/>
    </source>
</evidence>
<feature type="compositionally biased region" description="Basic and acidic residues" evidence="2">
    <location>
        <begin position="32"/>
        <end position="41"/>
    </location>
</feature>
<feature type="compositionally biased region" description="Polar residues" evidence="2">
    <location>
        <begin position="98"/>
        <end position="121"/>
    </location>
</feature>
<comment type="caution">
    <text evidence="3">The sequence shown here is derived from an EMBL/GenBank/DDBJ whole genome shotgun (WGS) entry which is preliminary data.</text>
</comment>
<dbReference type="Gene3D" id="1.10.287.1490">
    <property type="match status" value="1"/>
</dbReference>
<dbReference type="PANTHER" id="PTHR10337">
    <property type="entry name" value="SHC TRANSFORMING PROTEIN"/>
    <property type="match status" value="1"/>
</dbReference>
<reference evidence="3" key="1">
    <citation type="submission" date="2022-12" db="EMBL/GenBank/DDBJ databases">
        <title>Chromosome-level genome assembly of the bean flower thrips Megalurothrips usitatus.</title>
        <authorList>
            <person name="Ma L."/>
            <person name="Liu Q."/>
            <person name="Li H."/>
            <person name="Cai W."/>
        </authorList>
    </citation>
    <scope>NUCLEOTIDE SEQUENCE</scope>
    <source>
        <strain evidence="3">Cailab_2022a</strain>
    </source>
</reference>
<feature type="coiled-coil region" evidence="1">
    <location>
        <begin position="694"/>
        <end position="773"/>
    </location>
</feature>
<feature type="region of interest" description="Disordered" evidence="2">
    <location>
        <begin position="501"/>
        <end position="532"/>
    </location>
</feature>
<evidence type="ECO:0000313" key="3">
    <source>
        <dbReference type="EMBL" id="KAJ1527520.1"/>
    </source>
</evidence>
<protein>
    <submittedName>
        <fullName evidence="3">Uncharacterized protein</fullName>
    </submittedName>
</protein>
<dbReference type="GO" id="GO:0005813">
    <property type="term" value="C:centrosome"/>
    <property type="evidence" value="ECO:0007669"/>
    <property type="project" value="TreeGrafter"/>
</dbReference>
<dbReference type="InterPro" id="IPR051235">
    <property type="entry name" value="CEP152/SHC-Transforming"/>
</dbReference>
<gene>
    <name evidence="3" type="ORF">ONE63_007491</name>
</gene>
<feature type="compositionally biased region" description="Acidic residues" evidence="2">
    <location>
        <begin position="48"/>
        <end position="61"/>
    </location>
</feature>
<evidence type="ECO:0000256" key="2">
    <source>
        <dbReference type="SAM" id="MobiDB-lite"/>
    </source>
</evidence>
<evidence type="ECO:0000256" key="1">
    <source>
        <dbReference type="SAM" id="Coils"/>
    </source>
</evidence>
<dbReference type="PANTHER" id="PTHR10337:SF6">
    <property type="entry name" value="CENTROSOMAL PROTEIN OF 152 KDA"/>
    <property type="match status" value="1"/>
</dbReference>
<feature type="region of interest" description="Disordered" evidence="2">
    <location>
        <begin position="1"/>
        <end position="127"/>
    </location>
</feature>
<accession>A0AAV7XUT5</accession>
<feature type="compositionally biased region" description="Polar residues" evidence="2">
    <location>
        <begin position="62"/>
        <end position="92"/>
    </location>
</feature>
<keyword evidence="4" id="KW-1185">Reference proteome</keyword>